<dbReference type="PROSITE" id="PS50109">
    <property type="entry name" value="HIS_KIN"/>
    <property type="match status" value="1"/>
</dbReference>
<dbReference type="InterPro" id="IPR036890">
    <property type="entry name" value="HATPase_C_sf"/>
</dbReference>
<dbReference type="AlphaFoldDB" id="A0A7Z0CJ03"/>
<dbReference type="InterPro" id="IPR050428">
    <property type="entry name" value="TCS_sensor_his_kinase"/>
</dbReference>
<keyword evidence="9" id="KW-0902">Two-component regulatory system</keyword>
<dbReference type="PANTHER" id="PTHR45436:SF5">
    <property type="entry name" value="SENSOR HISTIDINE KINASE TRCS"/>
    <property type="match status" value="1"/>
</dbReference>
<dbReference type="SMART" id="SM00387">
    <property type="entry name" value="HATPase_c"/>
    <property type="match status" value="1"/>
</dbReference>
<evidence type="ECO:0000313" key="15">
    <source>
        <dbReference type="Proteomes" id="UP000562045"/>
    </source>
</evidence>
<keyword evidence="4" id="KW-0597">Phosphoprotein</keyword>
<dbReference type="EMBL" id="JACBZM010000001">
    <property type="protein sequence ID" value="NYI43171.1"/>
    <property type="molecule type" value="Genomic_DNA"/>
</dbReference>
<dbReference type="Pfam" id="PF00512">
    <property type="entry name" value="HisKA"/>
    <property type="match status" value="1"/>
</dbReference>
<comment type="subcellular location">
    <subcellularLocation>
        <location evidence="2">Cell membrane</location>
    </subcellularLocation>
</comment>
<dbReference type="Gene3D" id="3.30.565.10">
    <property type="entry name" value="Histidine kinase-like ATPase, C-terminal domain"/>
    <property type="match status" value="1"/>
</dbReference>
<dbReference type="PANTHER" id="PTHR45436">
    <property type="entry name" value="SENSOR HISTIDINE KINASE YKOH"/>
    <property type="match status" value="1"/>
</dbReference>
<dbReference type="PROSITE" id="PS50885">
    <property type="entry name" value="HAMP"/>
    <property type="match status" value="1"/>
</dbReference>
<dbReference type="CDD" id="cd00075">
    <property type="entry name" value="HATPase"/>
    <property type="match status" value="1"/>
</dbReference>
<protein>
    <recommendedName>
        <fullName evidence="3">histidine kinase</fullName>
        <ecNumber evidence="3">2.7.13.3</ecNumber>
    </recommendedName>
</protein>
<comment type="catalytic activity">
    <reaction evidence="1">
        <text>ATP + protein L-histidine = ADP + protein N-phospho-L-histidine.</text>
        <dbReference type="EC" id="2.7.13.3"/>
    </reaction>
</comment>
<keyword evidence="10 11" id="KW-0472">Membrane</keyword>
<accession>A0A7Z0CJ03</accession>
<dbReference type="InterPro" id="IPR004358">
    <property type="entry name" value="Sig_transdc_His_kin-like_C"/>
</dbReference>
<dbReference type="Proteomes" id="UP000562045">
    <property type="component" value="Unassembled WGS sequence"/>
</dbReference>
<keyword evidence="7 14" id="KW-0418">Kinase</keyword>
<dbReference type="SMART" id="SM00388">
    <property type="entry name" value="HisKA"/>
    <property type="match status" value="1"/>
</dbReference>
<evidence type="ECO:0000313" key="14">
    <source>
        <dbReference type="EMBL" id="NYI43171.1"/>
    </source>
</evidence>
<comment type="caution">
    <text evidence="14">The sequence shown here is derived from an EMBL/GenBank/DDBJ whole genome shotgun (WGS) entry which is preliminary data.</text>
</comment>
<dbReference type="GO" id="GO:0000155">
    <property type="term" value="F:phosphorelay sensor kinase activity"/>
    <property type="evidence" value="ECO:0007669"/>
    <property type="project" value="InterPro"/>
</dbReference>
<evidence type="ECO:0000256" key="3">
    <source>
        <dbReference type="ARBA" id="ARBA00012438"/>
    </source>
</evidence>
<dbReference type="FunFam" id="1.10.287.130:FF:000001">
    <property type="entry name" value="Two-component sensor histidine kinase"/>
    <property type="match status" value="1"/>
</dbReference>
<feature type="transmembrane region" description="Helical" evidence="11">
    <location>
        <begin position="12"/>
        <end position="36"/>
    </location>
</feature>
<dbReference type="InterPro" id="IPR003660">
    <property type="entry name" value="HAMP_dom"/>
</dbReference>
<reference evidence="14 15" key="1">
    <citation type="submission" date="2020-07" db="EMBL/GenBank/DDBJ databases">
        <title>Sequencing the genomes of 1000 actinobacteria strains.</title>
        <authorList>
            <person name="Klenk H.-P."/>
        </authorList>
    </citation>
    <scope>NUCLEOTIDE SEQUENCE [LARGE SCALE GENOMIC DNA]</scope>
    <source>
        <strain evidence="14 15">DSM 15131</strain>
    </source>
</reference>
<evidence type="ECO:0000256" key="6">
    <source>
        <dbReference type="ARBA" id="ARBA00022692"/>
    </source>
</evidence>
<organism evidence="14 15">
    <name type="scientific">Nocardioides aromaticivorans</name>
    <dbReference type="NCBI Taxonomy" id="200618"/>
    <lineage>
        <taxon>Bacteria</taxon>
        <taxon>Bacillati</taxon>
        <taxon>Actinomycetota</taxon>
        <taxon>Actinomycetes</taxon>
        <taxon>Propionibacteriales</taxon>
        <taxon>Nocardioidaceae</taxon>
        <taxon>Nocardioides</taxon>
    </lineage>
</organism>
<keyword evidence="8 11" id="KW-1133">Transmembrane helix</keyword>
<dbReference type="Gene3D" id="6.10.340.10">
    <property type="match status" value="1"/>
</dbReference>
<dbReference type="InterPro" id="IPR036097">
    <property type="entry name" value="HisK_dim/P_sf"/>
</dbReference>
<evidence type="ECO:0000256" key="4">
    <source>
        <dbReference type="ARBA" id="ARBA00022553"/>
    </source>
</evidence>
<dbReference type="CDD" id="cd00082">
    <property type="entry name" value="HisKA"/>
    <property type="match status" value="1"/>
</dbReference>
<proteinExistence type="predicted"/>
<gene>
    <name evidence="14" type="ORF">BJ993_000251</name>
</gene>
<dbReference type="PRINTS" id="PR00344">
    <property type="entry name" value="BCTRLSENSOR"/>
</dbReference>
<evidence type="ECO:0000256" key="1">
    <source>
        <dbReference type="ARBA" id="ARBA00000085"/>
    </source>
</evidence>
<feature type="domain" description="HAMP" evidence="13">
    <location>
        <begin position="190"/>
        <end position="252"/>
    </location>
</feature>
<sequence length="476" mass="50557">MPRLLPRSLTSRLVVTAVALVAVVSLLIGAVTTLGMRAWLMDRLDNDVRAAVDRVPGRGALPRFLPDDMPDRNGPSFFGEPHSITAVFSDAGERGFVLADTTDGYEPVALSSSAMDVLRDSTSRDARTLDLPGLGSYRVVARVQGSGETVVSGLPTDDVDEATLSLVRWEVALALLGILAAALAGTAVVRRQLRPLTEVAATAHAVAELPLDEGEIGVTERVPAHLTDPRTEAGQVGLALNQLLAHVESSLSARHRSEQQVRQFVADASHELRTPLTTIAGYTELARRQGDADTAAVALAKVQEEAGRMTALVEDLLLLARLDAGRPLEAEPVDLTRLLLEAVDDARVVAPDHRWQIVLPDDGEPIEVTGDRHRLHQVVTNLLGNARKYTPAGTVVTVTARPDGFDVHDDGPGFPADLVGTAFERFTRGDASRHRSDGVGLGLALVQAIVAAHGGHVTLASVPGDTVVRVRLTASS</sequence>
<dbReference type="EC" id="2.7.13.3" evidence="3"/>
<evidence type="ECO:0000259" key="13">
    <source>
        <dbReference type="PROSITE" id="PS50885"/>
    </source>
</evidence>
<evidence type="ECO:0000256" key="7">
    <source>
        <dbReference type="ARBA" id="ARBA00022777"/>
    </source>
</evidence>
<keyword evidence="5 14" id="KW-0808">Transferase</keyword>
<evidence type="ECO:0000256" key="9">
    <source>
        <dbReference type="ARBA" id="ARBA00023012"/>
    </source>
</evidence>
<name>A0A7Z0CJ03_9ACTN</name>
<keyword evidence="6 11" id="KW-0812">Transmembrane</keyword>
<evidence type="ECO:0000256" key="2">
    <source>
        <dbReference type="ARBA" id="ARBA00004236"/>
    </source>
</evidence>
<dbReference type="SUPFAM" id="SSF55874">
    <property type="entry name" value="ATPase domain of HSP90 chaperone/DNA topoisomerase II/histidine kinase"/>
    <property type="match status" value="1"/>
</dbReference>
<feature type="domain" description="Histidine kinase" evidence="12">
    <location>
        <begin position="267"/>
        <end position="476"/>
    </location>
</feature>
<evidence type="ECO:0000256" key="10">
    <source>
        <dbReference type="ARBA" id="ARBA00023136"/>
    </source>
</evidence>
<dbReference type="Gene3D" id="1.10.287.130">
    <property type="match status" value="1"/>
</dbReference>
<dbReference type="InterPro" id="IPR003594">
    <property type="entry name" value="HATPase_dom"/>
</dbReference>
<dbReference type="GO" id="GO:0005886">
    <property type="term" value="C:plasma membrane"/>
    <property type="evidence" value="ECO:0007669"/>
    <property type="project" value="UniProtKB-SubCell"/>
</dbReference>
<dbReference type="InterPro" id="IPR003661">
    <property type="entry name" value="HisK_dim/P_dom"/>
</dbReference>
<evidence type="ECO:0000256" key="5">
    <source>
        <dbReference type="ARBA" id="ARBA00022679"/>
    </source>
</evidence>
<evidence type="ECO:0000256" key="11">
    <source>
        <dbReference type="SAM" id="Phobius"/>
    </source>
</evidence>
<evidence type="ECO:0000256" key="8">
    <source>
        <dbReference type="ARBA" id="ARBA00022989"/>
    </source>
</evidence>
<dbReference type="Pfam" id="PF02518">
    <property type="entry name" value="HATPase_c"/>
    <property type="match status" value="1"/>
</dbReference>
<dbReference type="RefSeq" id="WP_179647452.1">
    <property type="nucleotide sequence ID" value="NZ_JACBZM010000001.1"/>
</dbReference>
<evidence type="ECO:0000259" key="12">
    <source>
        <dbReference type="PROSITE" id="PS50109"/>
    </source>
</evidence>
<dbReference type="SUPFAM" id="SSF47384">
    <property type="entry name" value="Homodimeric domain of signal transducing histidine kinase"/>
    <property type="match status" value="1"/>
</dbReference>
<dbReference type="InterPro" id="IPR005467">
    <property type="entry name" value="His_kinase_dom"/>
</dbReference>